<dbReference type="VEuPathDB" id="MicrosporidiaDB:ECANGB1_259"/>
<dbReference type="InterPro" id="IPR049730">
    <property type="entry name" value="SNF2/RAD54-like_C"/>
</dbReference>
<dbReference type="SUPFAM" id="SSF52540">
    <property type="entry name" value="P-loop containing nucleoside triphosphate hydrolases"/>
    <property type="match status" value="2"/>
</dbReference>
<feature type="domain" description="Helicase C-terminal" evidence="5">
    <location>
        <begin position="233"/>
        <end position="397"/>
    </location>
</feature>
<dbReference type="Pfam" id="PF00176">
    <property type="entry name" value="SNF2-rel_dom"/>
    <property type="match status" value="1"/>
</dbReference>
<dbReference type="GO" id="GO:0005524">
    <property type="term" value="F:ATP binding"/>
    <property type="evidence" value="ECO:0007669"/>
    <property type="project" value="InterPro"/>
</dbReference>
<keyword evidence="3" id="KW-0067">ATP-binding</keyword>
<evidence type="ECO:0000313" key="6">
    <source>
        <dbReference type="EMBL" id="ORD93308.1"/>
    </source>
</evidence>
<evidence type="ECO:0000259" key="5">
    <source>
        <dbReference type="PROSITE" id="PS51194"/>
    </source>
</evidence>
<dbReference type="InterPro" id="IPR038718">
    <property type="entry name" value="SNF2-like_sf"/>
</dbReference>
<dbReference type="EMBL" id="LWDP01000113">
    <property type="protein sequence ID" value="ORD93308.1"/>
    <property type="molecule type" value="Genomic_DNA"/>
</dbReference>
<protein>
    <submittedName>
        <fullName evidence="6">SMAL1</fullName>
    </submittedName>
</protein>
<dbReference type="GO" id="GO:0031297">
    <property type="term" value="P:replication fork processing"/>
    <property type="evidence" value="ECO:0007669"/>
    <property type="project" value="TreeGrafter"/>
</dbReference>
<comment type="caution">
    <text evidence="6">The sequence shown here is derived from an EMBL/GenBank/DDBJ whole genome shotgun (WGS) entry which is preliminary data.</text>
</comment>
<dbReference type="InterPro" id="IPR027417">
    <property type="entry name" value="P-loop_NTPase"/>
</dbReference>
<dbReference type="InterPro" id="IPR014001">
    <property type="entry name" value="Helicase_ATP-bd"/>
</dbReference>
<accession>A0A1Y1S4J6</accession>
<dbReference type="Gene3D" id="3.40.50.10810">
    <property type="entry name" value="Tandem AAA-ATPase domain"/>
    <property type="match status" value="1"/>
</dbReference>
<evidence type="ECO:0000256" key="1">
    <source>
        <dbReference type="ARBA" id="ARBA00022741"/>
    </source>
</evidence>
<evidence type="ECO:0000256" key="2">
    <source>
        <dbReference type="ARBA" id="ARBA00022801"/>
    </source>
</evidence>
<keyword evidence="2" id="KW-0378">Hydrolase</keyword>
<sequence>MGLGKTIQALAIAKYYDSDWPLLVICPAGLLHDWREAIGLFLDASSTIVRDSVDFGDKISIISNVMATKYSDMITADNYKVIIVDECHGLKSTKTQRTKALLPILQKSTRLIMCSGTPAVSRPVELYPIIQALHKGPFTSYNEYGMRYCNGRLVNGRYDFQGCSNADELSYFMEKEFMIRRRKEAVLSKLPKKNRKKIELSLENVELTEGMVDNKTVIGNDVALAYRKACEVKVDPVLAYINSLVEKETKFLVFAHHKTMIDAIAENIKSMNIKYMKIDGNVPVAKRKMLVDAFQKDDSYKVAVLSLTAASTGLTLTAASLVVFAELFWNPGVLMQAEDRAHRIGQTKPVEVLYLVCEKTIDEIVWPYLLRKLSVLEKIGLSKNELKQIKGQTTGQKAIDEYFNMK</sequence>
<feature type="domain" description="Helicase ATP-binding" evidence="4">
    <location>
        <begin position="1"/>
        <end position="136"/>
    </location>
</feature>
<dbReference type="SMART" id="SM00490">
    <property type="entry name" value="HELICc"/>
    <property type="match status" value="1"/>
</dbReference>
<evidence type="ECO:0000256" key="3">
    <source>
        <dbReference type="ARBA" id="ARBA00022840"/>
    </source>
</evidence>
<dbReference type="Pfam" id="PF00271">
    <property type="entry name" value="Helicase_C"/>
    <property type="match status" value="1"/>
</dbReference>
<dbReference type="Gene3D" id="3.40.50.300">
    <property type="entry name" value="P-loop containing nucleotide triphosphate hydrolases"/>
    <property type="match status" value="1"/>
</dbReference>
<dbReference type="PROSITE" id="PS51194">
    <property type="entry name" value="HELICASE_CTER"/>
    <property type="match status" value="1"/>
</dbReference>
<dbReference type="GO" id="GO:0016787">
    <property type="term" value="F:hydrolase activity"/>
    <property type="evidence" value="ECO:0007669"/>
    <property type="project" value="UniProtKB-KW"/>
</dbReference>
<evidence type="ECO:0000313" key="7">
    <source>
        <dbReference type="Proteomes" id="UP000192639"/>
    </source>
</evidence>
<dbReference type="AlphaFoldDB" id="A0A1Y1S4J6"/>
<dbReference type="InterPro" id="IPR000330">
    <property type="entry name" value="SNF2_N"/>
</dbReference>
<evidence type="ECO:0000259" key="4">
    <source>
        <dbReference type="PROSITE" id="PS51192"/>
    </source>
</evidence>
<proteinExistence type="predicted"/>
<dbReference type="OrthoDB" id="448448at2759"/>
<dbReference type="GO" id="GO:0043596">
    <property type="term" value="C:nuclear replication fork"/>
    <property type="evidence" value="ECO:0007669"/>
    <property type="project" value="TreeGrafter"/>
</dbReference>
<reference evidence="6 7" key="1">
    <citation type="journal article" date="2017" name="Environ. Microbiol.">
        <title>Decay of the glycolytic pathway and adaptation to intranuclear parasitism within Enterocytozoonidae microsporidia.</title>
        <authorList>
            <person name="Wiredu Boakye D."/>
            <person name="Jaroenlak P."/>
            <person name="Prachumwat A."/>
            <person name="Williams T.A."/>
            <person name="Bateman K.S."/>
            <person name="Itsathitphaisarn O."/>
            <person name="Sritunyalucksana K."/>
            <person name="Paszkiewicz K.H."/>
            <person name="Moore K.A."/>
            <person name="Stentiford G.D."/>
            <person name="Williams B.A."/>
        </authorList>
    </citation>
    <scope>NUCLEOTIDE SEQUENCE [LARGE SCALE GENOMIC DNA]</scope>
    <source>
        <strain evidence="6 7">GB1</strain>
    </source>
</reference>
<dbReference type="PROSITE" id="PS51192">
    <property type="entry name" value="HELICASE_ATP_BIND_1"/>
    <property type="match status" value="1"/>
</dbReference>
<name>A0A1Y1S4J6_9MICR</name>
<keyword evidence="1" id="KW-0547">Nucleotide-binding</keyword>
<dbReference type="CDD" id="cd18793">
    <property type="entry name" value="SF2_C_SNF"/>
    <property type="match status" value="1"/>
</dbReference>
<dbReference type="Proteomes" id="UP000192639">
    <property type="component" value="Unassembled WGS sequence"/>
</dbReference>
<dbReference type="PANTHER" id="PTHR45766">
    <property type="entry name" value="DNA ANNEALING HELICASE AND ENDONUCLEASE ZRANB3 FAMILY MEMBER"/>
    <property type="match status" value="1"/>
</dbReference>
<keyword evidence="7" id="KW-1185">Reference proteome</keyword>
<organism evidence="6 7">
    <name type="scientific">Enterospora canceri</name>
    <dbReference type="NCBI Taxonomy" id="1081671"/>
    <lineage>
        <taxon>Eukaryota</taxon>
        <taxon>Fungi</taxon>
        <taxon>Fungi incertae sedis</taxon>
        <taxon>Microsporidia</taxon>
        <taxon>Enterocytozoonidae</taxon>
        <taxon>Enterospora</taxon>
    </lineage>
</organism>
<gene>
    <name evidence="6" type="primary">SMAL1</name>
    <name evidence="6" type="ORF">ECANGB1_259</name>
</gene>
<dbReference type="PANTHER" id="PTHR45766:SF6">
    <property type="entry name" value="SWI_SNF-RELATED MATRIX-ASSOCIATED ACTIN-DEPENDENT REGULATOR OF CHROMATIN SUBFAMILY A-LIKE PROTEIN 1"/>
    <property type="match status" value="1"/>
</dbReference>
<dbReference type="InterPro" id="IPR001650">
    <property type="entry name" value="Helicase_C-like"/>
</dbReference>
<dbReference type="GO" id="GO:0006281">
    <property type="term" value="P:DNA repair"/>
    <property type="evidence" value="ECO:0007669"/>
    <property type="project" value="TreeGrafter"/>
</dbReference>